<dbReference type="Gene3D" id="3.30.70.100">
    <property type="match status" value="1"/>
</dbReference>
<comment type="caution">
    <text evidence="1">The sequence shown here is derived from an EMBL/GenBank/DDBJ whole genome shotgun (WGS) entry which is preliminary data.</text>
</comment>
<dbReference type="EMBL" id="NISK01000002">
    <property type="protein sequence ID" value="OWQ97325.1"/>
    <property type="molecule type" value="Genomic_DNA"/>
</dbReference>
<dbReference type="OrthoDB" id="287932at2"/>
<organism evidence="1 2">
    <name type="scientific">Sphingopyxis bauzanensis</name>
    <dbReference type="NCBI Taxonomy" id="651663"/>
    <lineage>
        <taxon>Bacteria</taxon>
        <taxon>Pseudomonadati</taxon>
        <taxon>Pseudomonadota</taxon>
        <taxon>Alphaproteobacteria</taxon>
        <taxon>Sphingomonadales</taxon>
        <taxon>Sphingomonadaceae</taxon>
        <taxon>Sphingopyxis</taxon>
    </lineage>
</organism>
<name>A0A246JW80_9SPHN</name>
<dbReference type="Proteomes" id="UP000197361">
    <property type="component" value="Unassembled WGS sequence"/>
</dbReference>
<dbReference type="SUPFAM" id="SSF54909">
    <property type="entry name" value="Dimeric alpha+beta barrel"/>
    <property type="match status" value="1"/>
</dbReference>
<dbReference type="RefSeq" id="WP_088441176.1">
    <property type="nucleotide sequence ID" value="NZ_BMMC01000006.1"/>
</dbReference>
<keyword evidence="2" id="KW-1185">Reference proteome</keyword>
<evidence type="ECO:0008006" key="3">
    <source>
        <dbReference type="Google" id="ProtNLM"/>
    </source>
</evidence>
<protein>
    <recommendedName>
        <fullName evidence="3">ABM domain-containing protein</fullName>
    </recommendedName>
</protein>
<dbReference type="AlphaFoldDB" id="A0A246JW80"/>
<reference evidence="1 2" key="1">
    <citation type="journal article" date="2010" name="Int. J. Syst. Evol. Microbiol.">
        <title>Sphingopyxis bauzanensis sp. nov., a psychrophilic bacterium isolated from soil.</title>
        <authorList>
            <person name="Zhang D.C."/>
            <person name="Liu H.C."/>
            <person name="Xin Y.H."/>
            <person name="Zhou Y.G."/>
            <person name="Schinner F."/>
            <person name="Margesin R."/>
        </authorList>
    </citation>
    <scope>NUCLEOTIDE SEQUENCE [LARGE SCALE GENOMIC DNA]</scope>
    <source>
        <strain evidence="1 2">DSM 22271</strain>
    </source>
</reference>
<gene>
    <name evidence="1" type="ORF">CDQ92_09810</name>
</gene>
<proteinExistence type="predicted"/>
<sequence>MGYFWTADPHHPARIHVFEEWEGAEALALHFAGPQYRGMLGHVSQFGLTNAVSRKFAVAREGPVYNTAGLASAEFELSP</sequence>
<evidence type="ECO:0000313" key="1">
    <source>
        <dbReference type="EMBL" id="OWQ97325.1"/>
    </source>
</evidence>
<evidence type="ECO:0000313" key="2">
    <source>
        <dbReference type="Proteomes" id="UP000197361"/>
    </source>
</evidence>
<accession>A0A246JW80</accession>
<dbReference type="InterPro" id="IPR011008">
    <property type="entry name" value="Dimeric_a/b-barrel"/>
</dbReference>